<organism evidence="1 2">
    <name type="scientific">Hymenobacter armeniacus</name>
    <dbReference type="NCBI Taxonomy" id="2771358"/>
    <lineage>
        <taxon>Bacteria</taxon>
        <taxon>Pseudomonadati</taxon>
        <taxon>Bacteroidota</taxon>
        <taxon>Cytophagia</taxon>
        <taxon>Cytophagales</taxon>
        <taxon>Hymenobacteraceae</taxon>
        <taxon>Hymenobacter</taxon>
    </lineage>
</organism>
<dbReference type="InterPro" id="IPR036583">
    <property type="entry name" value="23S_rRNA_IVS_sf"/>
</dbReference>
<name>A0ABR8K1Z5_9BACT</name>
<dbReference type="Gene3D" id="1.20.1440.60">
    <property type="entry name" value="23S rRNA-intervening sequence"/>
    <property type="match status" value="1"/>
</dbReference>
<dbReference type="PIRSF" id="PIRSF035652">
    <property type="entry name" value="CHP02436"/>
    <property type="match status" value="1"/>
</dbReference>
<dbReference type="EMBL" id="JACXAC010000010">
    <property type="protein sequence ID" value="MBD2724694.1"/>
    <property type="molecule type" value="Genomic_DNA"/>
</dbReference>
<dbReference type="RefSeq" id="WP_190928786.1">
    <property type="nucleotide sequence ID" value="NZ_JACXAC010000010.1"/>
</dbReference>
<gene>
    <name evidence="1" type="ORF">IC234_21385</name>
</gene>
<reference evidence="1 2" key="1">
    <citation type="submission" date="2020-09" db="EMBL/GenBank/DDBJ databases">
        <authorList>
            <person name="Kim M.K."/>
        </authorList>
    </citation>
    <scope>NUCLEOTIDE SEQUENCE [LARGE SCALE GENOMIC DNA]</scope>
    <source>
        <strain evidence="1 2">BT189</strain>
    </source>
</reference>
<accession>A0ABR8K1Z5</accession>
<dbReference type="SUPFAM" id="SSF158446">
    <property type="entry name" value="IVS-encoded protein-like"/>
    <property type="match status" value="1"/>
</dbReference>
<keyword evidence="2" id="KW-1185">Reference proteome</keyword>
<dbReference type="PANTHER" id="PTHR38471:SF2">
    <property type="entry name" value="FOUR HELIX BUNDLE PROTEIN"/>
    <property type="match status" value="1"/>
</dbReference>
<dbReference type="InterPro" id="IPR012657">
    <property type="entry name" value="23S_rRNA-intervening_sequence"/>
</dbReference>
<dbReference type="NCBIfam" id="TIGR02436">
    <property type="entry name" value="four helix bundle protein"/>
    <property type="match status" value="1"/>
</dbReference>
<dbReference type="Proteomes" id="UP000606003">
    <property type="component" value="Unassembled WGS sequence"/>
</dbReference>
<sequence>MDTPKHEAGPLLQKSFAFAVRMMKFHRHLQTNEREFVVSKQLVRSATSIGANAEEATGAISTADFTSKISIAYKEARETSYWLRLLQAAGYMEEKLFLSLHDNCQQLCRILYSILRSSGRAHKYS</sequence>
<dbReference type="PANTHER" id="PTHR38471">
    <property type="entry name" value="FOUR HELIX BUNDLE PROTEIN"/>
    <property type="match status" value="1"/>
</dbReference>
<evidence type="ECO:0000313" key="2">
    <source>
        <dbReference type="Proteomes" id="UP000606003"/>
    </source>
</evidence>
<proteinExistence type="predicted"/>
<comment type="caution">
    <text evidence="1">The sequence shown here is derived from an EMBL/GenBank/DDBJ whole genome shotgun (WGS) entry which is preliminary data.</text>
</comment>
<protein>
    <submittedName>
        <fullName evidence="1">Four helix bundle protein</fullName>
    </submittedName>
</protein>
<evidence type="ECO:0000313" key="1">
    <source>
        <dbReference type="EMBL" id="MBD2724694.1"/>
    </source>
</evidence>
<dbReference type="Pfam" id="PF05635">
    <property type="entry name" value="23S_rRNA_IVP"/>
    <property type="match status" value="1"/>
</dbReference>